<organism evidence="1 2">
    <name type="scientific">Sphingobium wenxiniae (strain DSM 21828 / CGMCC 1.7748 / JZ-1)</name>
    <dbReference type="NCBI Taxonomy" id="595605"/>
    <lineage>
        <taxon>Bacteria</taxon>
        <taxon>Pseudomonadati</taxon>
        <taxon>Pseudomonadota</taxon>
        <taxon>Alphaproteobacteria</taxon>
        <taxon>Sphingomonadales</taxon>
        <taxon>Sphingomonadaceae</taxon>
        <taxon>Sphingobium</taxon>
    </lineage>
</organism>
<reference evidence="1 2" key="1">
    <citation type="journal article" date="2015" name="Stand. Genomic Sci.">
        <title>Genomic Encyclopedia of Bacterial and Archaeal Type Strains, Phase III: the genomes of soil and plant-associated and newly described type strains.</title>
        <authorList>
            <person name="Whitman W.B."/>
            <person name="Woyke T."/>
            <person name="Klenk H.P."/>
            <person name="Zhou Y."/>
            <person name="Lilburn T.G."/>
            <person name="Beck B.J."/>
            <person name="De Vos P."/>
            <person name="Vandamme P."/>
            <person name="Eisen J.A."/>
            <person name="Garrity G."/>
            <person name="Hugenholtz P."/>
            <person name="Kyrpides N.C."/>
        </authorList>
    </citation>
    <scope>NUCLEOTIDE SEQUENCE [LARGE SCALE GENOMIC DNA]</scope>
    <source>
        <strain evidence="1 2">CGMCC 1.7748</strain>
    </source>
</reference>
<proteinExistence type="predicted"/>
<keyword evidence="1" id="KW-0418">Kinase</keyword>
<evidence type="ECO:0000313" key="1">
    <source>
        <dbReference type="EMBL" id="TWH96705.1"/>
    </source>
</evidence>
<name>A0A562KN67_SPHWJ</name>
<dbReference type="Gene3D" id="3.40.50.300">
    <property type="entry name" value="P-loop containing nucleotide triphosphate hydrolases"/>
    <property type="match status" value="1"/>
</dbReference>
<protein>
    <submittedName>
        <fullName evidence="1">Thymidylate kinase</fullName>
    </submittedName>
</protein>
<keyword evidence="2" id="KW-1185">Reference proteome</keyword>
<dbReference type="InterPro" id="IPR027417">
    <property type="entry name" value="P-loop_NTPase"/>
</dbReference>
<sequence>MVENYPHASPIVNARETFLGNHENAPPATQAVPCKREAIPLDRVIAVVGCDGAGKSTLTADLHAHLQDQCPTQFLYLGQDSGNILRSILGLPLIGPAIGRSLVRRSQRAHGDKDKSAAPDAITALAIHLLSRWRRHKFRRMLALNRRGVVVIADRYPQAEAPGFYFDGPGLAASDAGTAFVRWLAARERRLYEDMARYVPALLIRLNVDAGTAHARKPDHKFAMLRDKVRVIPTLAFNGARIVDLDGNAPYAEVLRAALAAVREIQRPSADFAAPG</sequence>
<evidence type="ECO:0000313" key="2">
    <source>
        <dbReference type="Proteomes" id="UP000316624"/>
    </source>
</evidence>
<gene>
    <name evidence="1" type="ORF">IQ35_00636</name>
</gene>
<accession>A0A562KN67</accession>
<dbReference type="EMBL" id="VLKK01000002">
    <property type="protein sequence ID" value="TWH96705.1"/>
    <property type="molecule type" value="Genomic_DNA"/>
</dbReference>
<keyword evidence="1" id="KW-0808">Transferase</keyword>
<dbReference type="AlphaFoldDB" id="A0A562KN67"/>
<comment type="caution">
    <text evidence="1">The sequence shown here is derived from an EMBL/GenBank/DDBJ whole genome shotgun (WGS) entry which is preliminary data.</text>
</comment>
<dbReference type="GO" id="GO:0016301">
    <property type="term" value="F:kinase activity"/>
    <property type="evidence" value="ECO:0007669"/>
    <property type="project" value="UniProtKB-KW"/>
</dbReference>
<dbReference type="Proteomes" id="UP000316624">
    <property type="component" value="Unassembled WGS sequence"/>
</dbReference>
<dbReference type="SUPFAM" id="SSF52540">
    <property type="entry name" value="P-loop containing nucleoside triphosphate hydrolases"/>
    <property type="match status" value="1"/>
</dbReference>